<keyword evidence="3" id="KW-1185">Reference proteome</keyword>
<sequence length="80" mass="8889">MAERAIDFAVEEWKKKWRRVPLEVAASPNVLHWSKESDLHKRLAGIGAVVSHVPDNPMAKCLDLIFGLDSEESFSGLGSD</sequence>
<evidence type="ECO:0000313" key="3">
    <source>
        <dbReference type="Proteomes" id="UP000001555"/>
    </source>
</evidence>
<dbReference type="EMBL" id="ABJB010393270">
    <property type="status" value="NOT_ANNOTATED_CDS"/>
    <property type="molecule type" value="Genomic_DNA"/>
</dbReference>
<organism>
    <name type="scientific">Ixodes scapularis</name>
    <name type="common">Black-legged tick</name>
    <name type="synonym">Deer tick</name>
    <dbReference type="NCBI Taxonomy" id="6945"/>
    <lineage>
        <taxon>Eukaryota</taxon>
        <taxon>Metazoa</taxon>
        <taxon>Ecdysozoa</taxon>
        <taxon>Arthropoda</taxon>
        <taxon>Chelicerata</taxon>
        <taxon>Arachnida</taxon>
        <taxon>Acari</taxon>
        <taxon>Parasitiformes</taxon>
        <taxon>Ixodida</taxon>
        <taxon>Ixodoidea</taxon>
        <taxon>Ixodidae</taxon>
        <taxon>Ixodinae</taxon>
        <taxon>Ixodes</taxon>
    </lineage>
</organism>
<dbReference type="VEuPathDB" id="VectorBase:ISCW018734"/>
<evidence type="ECO:0000313" key="2">
    <source>
        <dbReference type="EnsemblMetazoa" id="ISCW018734-PA"/>
    </source>
</evidence>
<protein>
    <submittedName>
        <fullName evidence="1 2">Uncharacterized protein</fullName>
    </submittedName>
</protein>
<dbReference type="InParanoid" id="B7PP56"/>
<dbReference type="Proteomes" id="UP000001555">
    <property type="component" value="Unassembled WGS sequence"/>
</dbReference>
<dbReference type="AlphaFoldDB" id="B7PP56"/>
<dbReference type="EMBL" id="DS756029">
    <property type="protein sequence ID" value="EEC08378.1"/>
    <property type="molecule type" value="Genomic_DNA"/>
</dbReference>
<reference evidence="2" key="2">
    <citation type="submission" date="2020-05" db="UniProtKB">
        <authorList>
            <consortium name="EnsemblMetazoa"/>
        </authorList>
    </citation>
    <scope>IDENTIFICATION</scope>
    <source>
        <strain evidence="2">wikel</strain>
    </source>
</reference>
<accession>B7PP56</accession>
<dbReference type="HOGENOM" id="CLU_2592423_0_0_1"/>
<reference evidence="1 3" key="1">
    <citation type="submission" date="2008-03" db="EMBL/GenBank/DDBJ databases">
        <title>Annotation of Ixodes scapularis.</title>
        <authorList>
            <consortium name="Ixodes scapularis Genome Project Consortium"/>
            <person name="Caler E."/>
            <person name="Hannick L.I."/>
            <person name="Bidwell S."/>
            <person name="Joardar V."/>
            <person name="Thiagarajan M."/>
            <person name="Amedeo P."/>
            <person name="Galinsky K.J."/>
            <person name="Schobel S."/>
            <person name="Inman J."/>
            <person name="Hostetler J."/>
            <person name="Miller J."/>
            <person name="Hammond M."/>
            <person name="Megy K."/>
            <person name="Lawson D."/>
            <person name="Kodira C."/>
            <person name="Sutton G."/>
            <person name="Meyer J."/>
            <person name="Hill C.A."/>
            <person name="Birren B."/>
            <person name="Nene V."/>
            <person name="Collins F."/>
            <person name="Alarcon-Chaidez F."/>
            <person name="Wikel S."/>
            <person name="Strausberg R."/>
        </authorList>
    </citation>
    <scope>NUCLEOTIDE SEQUENCE [LARGE SCALE GENOMIC DNA]</scope>
    <source>
        <strain evidence="3">Wikel</strain>
        <strain evidence="1">Wikel colony</strain>
    </source>
</reference>
<dbReference type="PaxDb" id="6945-B7PP56"/>
<evidence type="ECO:0000313" key="1">
    <source>
        <dbReference type="EMBL" id="EEC08378.1"/>
    </source>
</evidence>
<dbReference type="EnsemblMetazoa" id="ISCW018734-RA">
    <property type="protein sequence ID" value="ISCW018734-PA"/>
    <property type="gene ID" value="ISCW018734"/>
</dbReference>
<proteinExistence type="predicted"/>
<name>B7PP56_IXOSC</name>
<gene>
    <name evidence="1" type="ORF">IscW_ISCW018734</name>
</gene>
<dbReference type="VEuPathDB" id="VectorBase:ISCI018734"/>